<accession>A0A811LM97</accession>
<organism evidence="1 2">
    <name type="scientific">Bursaphelenchus okinawaensis</name>
    <dbReference type="NCBI Taxonomy" id="465554"/>
    <lineage>
        <taxon>Eukaryota</taxon>
        <taxon>Metazoa</taxon>
        <taxon>Ecdysozoa</taxon>
        <taxon>Nematoda</taxon>
        <taxon>Chromadorea</taxon>
        <taxon>Rhabditida</taxon>
        <taxon>Tylenchina</taxon>
        <taxon>Tylenchomorpha</taxon>
        <taxon>Aphelenchoidea</taxon>
        <taxon>Aphelenchoididae</taxon>
        <taxon>Bursaphelenchus</taxon>
    </lineage>
</organism>
<keyword evidence="2" id="KW-1185">Reference proteome</keyword>
<dbReference type="Proteomes" id="UP000614601">
    <property type="component" value="Unassembled WGS sequence"/>
</dbReference>
<proteinExistence type="predicted"/>
<evidence type="ECO:0000313" key="2">
    <source>
        <dbReference type="Proteomes" id="UP000614601"/>
    </source>
</evidence>
<dbReference type="Proteomes" id="UP000783686">
    <property type="component" value="Unassembled WGS sequence"/>
</dbReference>
<reference evidence="1" key="1">
    <citation type="submission" date="2020-09" db="EMBL/GenBank/DDBJ databases">
        <authorList>
            <person name="Kikuchi T."/>
        </authorList>
    </citation>
    <scope>NUCLEOTIDE SEQUENCE</scope>
    <source>
        <strain evidence="1">SH1</strain>
    </source>
</reference>
<sequence>MFRPLPQLNPVMRYRLKTSDDSPLANLRPVRATPLASSGRNCFFSPVQCRLPVSQMKSMDNSRRRLFTNDQPPMGPFDRIRRFRDY</sequence>
<dbReference type="AlphaFoldDB" id="A0A811LM97"/>
<evidence type="ECO:0000313" key="1">
    <source>
        <dbReference type="EMBL" id="CAD5229397.1"/>
    </source>
</evidence>
<gene>
    <name evidence="1" type="ORF">BOKJ2_LOCUS13456</name>
</gene>
<protein>
    <submittedName>
        <fullName evidence="1">Uncharacterized protein</fullName>
    </submittedName>
</protein>
<dbReference type="EMBL" id="CAJFCW020000006">
    <property type="protein sequence ID" value="CAG9126584.1"/>
    <property type="molecule type" value="Genomic_DNA"/>
</dbReference>
<comment type="caution">
    <text evidence="1">The sequence shown here is derived from an EMBL/GenBank/DDBJ whole genome shotgun (WGS) entry which is preliminary data.</text>
</comment>
<dbReference type="OrthoDB" id="5848856at2759"/>
<dbReference type="EMBL" id="CAJFDH010000006">
    <property type="protein sequence ID" value="CAD5229397.1"/>
    <property type="molecule type" value="Genomic_DNA"/>
</dbReference>
<name>A0A811LM97_9BILA</name>